<keyword evidence="5 6" id="KW-0472">Membrane</keyword>
<dbReference type="Pfam" id="PF00482">
    <property type="entry name" value="T2SSF"/>
    <property type="match status" value="1"/>
</dbReference>
<evidence type="ECO:0000313" key="9">
    <source>
        <dbReference type="Proteomes" id="UP000292039"/>
    </source>
</evidence>
<evidence type="ECO:0000256" key="3">
    <source>
        <dbReference type="ARBA" id="ARBA00022692"/>
    </source>
</evidence>
<keyword evidence="3 6" id="KW-0812">Transmembrane</keyword>
<feature type="transmembrane region" description="Helical" evidence="6">
    <location>
        <begin position="130"/>
        <end position="152"/>
    </location>
</feature>
<evidence type="ECO:0000256" key="1">
    <source>
        <dbReference type="ARBA" id="ARBA00004651"/>
    </source>
</evidence>
<evidence type="ECO:0000256" key="4">
    <source>
        <dbReference type="ARBA" id="ARBA00022989"/>
    </source>
</evidence>
<accession>A0A4Q7MSL2</accession>
<evidence type="ECO:0000313" key="8">
    <source>
        <dbReference type="EMBL" id="RZS69965.1"/>
    </source>
</evidence>
<comment type="subcellular location">
    <subcellularLocation>
        <location evidence="1">Cell membrane</location>
        <topology evidence="1">Multi-pass membrane protein</topology>
    </subcellularLocation>
</comment>
<protein>
    <submittedName>
        <fullName evidence="8">Type II secretion system protein F (GspF)</fullName>
    </submittedName>
</protein>
<dbReference type="RefSeq" id="WP_165389981.1">
    <property type="nucleotide sequence ID" value="NZ_CBCSEB010000012.1"/>
</dbReference>
<gene>
    <name evidence="8" type="ORF">EV679_1351</name>
</gene>
<evidence type="ECO:0000259" key="7">
    <source>
        <dbReference type="Pfam" id="PF00482"/>
    </source>
</evidence>
<feature type="domain" description="Type II secretion system protein GspF" evidence="7">
    <location>
        <begin position="169"/>
        <end position="294"/>
    </location>
</feature>
<organism evidence="8 9">
    <name type="scientific">Kerstersia gyiorum</name>
    <dbReference type="NCBI Taxonomy" id="206506"/>
    <lineage>
        <taxon>Bacteria</taxon>
        <taxon>Pseudomonadati</taxon>
        <taxon>Pseudomonadota</taxon>
        <taxon>Betaproteobacteria</taxon>
        <taxon>Burkholderiales</taxon>
        <taxon>Alcaligenaceae</taxon>
        <taxon>Kerstersia</taxon>
    </lineage>
</organism>
<feature type="transmembrane region" description="Helical" evidence="6">
    <location>
        <begin position="105"/>
        <end position="124"/>
    </location>
</feature>
<sequence length="308" mass="33340">MNPALPEGGAAWMVLCMACTALAVGIAIRQGRGKRLGGEASGRRLASAGGGLPWVWRLTLPGLRRMSWCARPVLGWHSRPRLETLLQSAGLASVLDPLVLRTAQCLLTALAMLAGIAAMLLQEAAAASAWYWLGVAAGALAAWHWPCLRLVARARERRRQMSADLPLVLEMLALCLAGGQHFNGAMQQIARHAPRGALHQEFLLALAEISQGRSRVDAIRLLARRTGLPALRRFAAVLAQADGLGMALGPLLRAQARQMQDERFQRAEKQAMEAPVKMLLPLMTCIFPCTFLVLAYPIMHYLQPGAIG</sequence>
<keyword evidence="2" id="KW-1003">Cell membrane</keyword>
<dbReference type="Proteomes" id="UP000292039">
    <property type="component" value="Unassembled WGS sequence"/>
</dbReference>
<dbReference type="PANTHER" id="PTHR35007:SF2">
    <property type="entry name" value="PILUS ASSEMBLE PROTEIN"/>
    <property type="match status" value="1"/>
</dbReference>
<proteinExistence type="predicted"/>
<dbReference type="GO" id="GO:0005886">
    <property type="term" value="C:plasma membrane"/>
    <property type="evidence" value="ECO:0007669"/>
    <property type="project" value="UniProtKB-SubCell"/>
</dbReference>
<dbReference type="PANTHER" id="PTHR35007">
    <property type="entry name" value="INTEGRAL MEMBRANE PROTEIN-RELATED"/>
    <property type="match status" value="1"/>
</dbReference>
<dbReference type="EMBL" id="SGWZ01000002">
    <property type="protein sequence ID" value="RZS69965.1"/>
    <property type="molecule type" value="Genomic_DNA"/>
</dbReference>
<dbReference type="InterPro" id="IPR018076">
    <property type="entry name" value="T2SS_GspF_dom"/>
</dbReference>
<reference evidence="8 9" key="1">
    <citation type="submission" date="2019-02" db="EMBL/GenBank/DDBJ databases">
        <title>Genomic Encyclopedia of Type Strains, Phase IV (KMG-IV): sequencing the most valuable type-strain genomes for metagenomic binning, comparative biology and taxonomic classification.</title>
        <authorList>
            <person name="Goeker M."/>
        </authorList>
    </citation>
    <scope>NUCLEOTIDE SEQUENCE [LARGE SCALE GENOMIC DNA]</scope>
    <source>
        <strain evidence="8 9">DSM 16618</strain>
    </source>
</reference>
<feature type="transmembrane region" description="Helical" evidence="6">
    <location>
        <begin position="279"/>
        <end position="299"/>
    </location>
</feature>
<keyword evidence="4 6" id="KW-1133">Transmembrane helix</keyword>
<evidence type="ECO:0000256" key="5">
    <source>
        <dbReference type="ARBA" id="ARBA00023136"/>
    </source>
</evidence>
<name>A0A4Q7MSL2_9BURK</name>
<feature type="transmembrane region" description="Helical" evidence="6">
    <location>
        <begin position="12"/>
        <end position="28"/>
    </location>
</feature>
<comment type="caution">
    <text evidence="8">The sequence shown here is derived from an EMBL/GenBank/DDBJ whole genome shotgun (WGS) entry which is preliminary data.</text>
</comment>
<evidence type="ECO:0000256" key="6">
    <source>
        <dbReference type="SAM" id="Phobius"/>
    </source>
</evidence>
<dbReference type="AlphaFoldDB" id="A0A4Q7MSL2"/>
<evidence type="ECO:0000256" key="2">
    <source>
        <dbReference type="ARBA" id="ARBA00022475"/>
    </source>
</evidence>